<protein>
    <submittedName>
        <fullName evidence="2">Uncharacterized protein</fullName>
    </submittedName>
</protein>
<feature type="signal peptide" evidence="1">
    <location>
        <begin position="1"/>
        <end position="15"/>
    </location>
</feature>
<proteinExistence type="predicted"/>
<dbReference type="GeneID" id="87818180"/>
<reference evidence="2" key="1">
    <citation type="journal article" date="2023" name="Mol. Phylogenet. Evol.">
        <title>Genome-scale phylogeny and comparative genomics of the fungal order Sordariales.</title>
        <authorList>
            <person name="Hensen N."/>
            <person name="Bonometti L."/>
            <person name="Westerberg I."/>
            <person name="Brannstrom I.O."/>
            <person name="Guillou S."/>
            <person name="Cros-Aarteil S."/>
            <person name="Calhoun S."/>
            <person name="Haridas S."/>
            <person name="Kuo A."/>
            <person name="Mondo S."/>
            <person name="Pangilinan J."/>
            <person name="Riley R."/>
            <person name="LaButti K."/>
            <person name="Andreopoulos B."/>
            <person name="Lipzen A."/>
            <person name="Chen C."/>
            <person name="Yan M."/>
            <person name="Daum C."/>
            <person name="Ng V."/>
            <person name="Clum A."/>
            <person name="Steindorff A."/>
            <person name="Ohm R.A."/>
            <person name="Martin F."/>
            <person name="Silar P."/>
            <person name="Natvig D.O."/>
            <person name="Lalanne C."/>
            <person name="Gautier V."/>
            <person name="Ament-Velasquez S.L."/>
            <person name="Kruys A."/>
            <person name="Hutchinson M.I."/>
            <person name="Powell A.J."/>
            <person name="Barry K."/>
            <person name="Miller A.N."/>
            <person name="Grigoriev I.V."/>
            <person name="Debuchy R."/>
            <person name="Gladieux P."/>
            <person name="Hiltunen Thoren M."/>
            <person name="Johannesson H."/>
        </authorList>
    </citation>
    <scope>NUCLEOTIDE SEQUENCE</scope>
    <source>
        <strain evidence="2">CBS 141.50</strain>
    </source>
</reference>
<dbReference type="RefSeq" id="XP_062634920.1">
    <property type="nucleotide sequence ID" value="XM_062781567.1"/>
</dbReference>
<sequence length="101" mass="11100">MKLLAPILFAGVTLAETNFTPSVNGGDKQLSSLGAAKIITQSPTEWRVGFVKDDKPGDAVLTLYENGYLGDRFLMRSVEDGIWALIADHVATRRYPWTISD</sequence>
<reference evidence="2" key="2">
    <citation type="submission" date="2023-05" db="EMBL/GenBank/DDBJ databases">
        <authorList>
            <consortium name="Lawrence Berkeley National Laboratory"/>
            <person name="Steindorff A."/>
            <person name="Hensen N."/>
            <person name="Bonometti L."/>
            <person name="Westerberg I."/>
            <person name="Brannstrom I.O."/>
            <person name="Guillou S."/>
            <person name="Cros-Aarteil S."/>
            <person name="Calhoun S."/>
            <person name="Haridas S."/>
            <person name="Kuo A."/>
            <person name="Mondo S."/>
            <person name="Pangilinan J."/>
            <person name="Riley R."/>
            <person name="Labutti K."/>
            <person name="Andreopoulos B."/>
            <person name="Lipzen A."/>
            <person name="Chen C."/>
            <person name="Yanf M."/>
            <person name="Daum C."/>
            <person name="Ng V."/>
            <person name="Clum A."/>
            <person name="Ohm R."/>
            <person name="Martin F."/>
            <person name="Silar P."/>
            <person name="Natvig D."/>
            <person name="Lalanne C."/>
            <person name="Gautier V."/>
            <person name="Ament-Velasquez S.L."/>
            <person name="Kruys A."/>
            <person name="Hutchinson M.I."/>
            <person name="Powell A.J."/>
            <person name="Barry K."/>
            <person name="Miller A.N."/>
            <person name="Grigoriev I.V."/>
            <person name="Debuchy R."/>
            <person name="Gladieux P."/>
            <person name="Thoren M.H."/>
            <person name="Johannesson H."/>
        </authorList>
    </citation>
    <scope>NUCLEOTIDE SEQUENCE</scope>
    <source>
        <strain evidence="2">CBS 141.50</strain>
    </source>
</reference>
<feature type="chain" id="PRO_5042869847" evidence="1">
    <location>
        <begin position="16"/>
        <end position="101"/>
    </location>
</feature>
<dbReference type="EMBL" id="MU853610">
    <property type="protein sequence ID" value="KAK4141549.1"/>
    <property type="molecule type" value="Genomic_DNA"/>
</dbReference>
<dbReference type="Proteomes" id="UP001302676">
    <property type="component" value="Unassembled WGS sequence"/>
</dbReference>
<dbReference type="AlphaFoldDB" id="A0AAN6ZL26"/>
<evidence type="ECO:0000256" key="1">
    <source>
        <dbReference type="SAM" id="SignalP"/>
    </source>
</evidence>
<evidence type="ECO:0000313" key="3">
    <source>
        <dbReference type="Proteomes" id="UP001302676"/>
    </source>
</evidence>
<organism evidence="2 3">
    <name type="scientific">Dichotomopilus funicola</name>
    <dbReference type="NCBI Taxonomy" id="1934379"/>
    <lineage>
        <taxon>Eukaryota</taxon>
        <taxon>Fungi</taxon>
        <taxon>Dikarya</taxon>
        <taxon>Ascomycota</taxon>
        <taxon>Pezizomycotina</taxon>
        <taxon>Sordariomycetes</taxon>
        <taxon>Sordariomycetidae</taxon>
        <taxon>Sordariales</taxon>
        <taxon>Chaetomiaceae</taxon>
        <taxon>Dichotomopilus</taxon>
    </lineage>
</organism>
<keyword evidence="3" id="KW-1185">Reference proteome</keyword>
<keyword evidence="1" id="KW-0732">Signal</keyword>
<accession>A0AAN6ZL26</accession>
<gene>
    <name evidence="2" type="ORF">C8A04DRAFT_30919</name>
</gene>
<comment type="caution">
    <text evidence="2">The sequence shown here is derived from an EMBL/GenBank/DDBJ whole genome shotgun (WGS) entry which is preliminary data.</text>
</comment>
<evidence type="ECO:0000313" key="2">
    <source>
        <dbReference type="EMBL" id="KAK4141549.1"/>
    </source>
</evidence>
<name>A0AAN6ZL26_9PEZI</name>